<dbReference type="GO" id="GO:0008270">
    <property type="term" value="F:zinc ion binding"/>
    <property type="evidence" value="ECO:0007669"/>
    <property type="project" value="UniProtKB-KW"/>
</dbReference>
<dbReference type="Pfam" id="PF24590">
    <property type="entry name" value="DUF7615"/>
    <property type="match status" value="1"/>
</dbReference>
<evidence type="ECO:0008006" key="13">
    <source>
        <dbReference type="Google" id="ProtNLM"/>
    </source>
</evidence>
<organism evidence="11 12">
    <name type="scientific">Acacia crassicarpa</name>
    <name type="common">northern wattle</name>
    <dbReference type="NCBI Taxonomy" id="499986"/>
    <lineage>
        <taxon>Eukaryota</taxon>
        <taxon>Viridiplantae</taxon>
        <taxon>Streptophyta</taxon>
        <taxon>Embryophyta</taxon>
        <taxon>Tracheophyta</taxon>
        <taxon>Spermatophyta</taxon>
        <taxon>Magnoliopsida</taxon>
        <taxon>eudicotyledons</taxon>
        <taxon>Gunneridae</taxon>
        <taxon>Pentapetalae</taxon>
        <taxon>rosids</taxon>
        <taxon>fabids</taxon>
        <taxon>Fabales</taxon>
        <taxon>Fabaceae</taxon>
        <taxon>Caesalpinioideae</taxon>
        <taxon>mimosoid clade</taxon>
        <taxon>Acacieae</taxon>
        <taxon>Acacia</taxon>
    </lineage>
</organism>
<feature type="domain" description="Oberon-like PHD finger" evidence="8">
    <location>
        <begin position="154"/>
        <end position="286"/>
    </location>
</feature>
<dbReference type="Pfam" id="PF23299">
    <property type="entry name" value="DUF7081"/>
    <property type="match status" value="1"/>
</dbReference>
<name>A0AAE1JC45_9FABA</name>
<evidence type="ECO:0000256" key="7">
    <source>
        <dbReference type="SAM" id="MobiDB-lite"/>
    </source>
</evidence>
<gene>
    <name evidence="11" type="ORF">QN277_027268</name>
</gene>
<dbReference type="PANTHER" id="PTHR33345:SF6">
    <property type="entry name" value="OS03G0747200 PROTEIN"/>
    <property type="match status" value="1"/>
</dbReference>
<keyword evidence="6" id="KW-0175">Coiled coil</keyword>
<evidence type="ECO:0000256" key="1">
    <source>
        <dbReference type="ARBA" id="ARBA00004123"/>
    </source>
</evidence>
<feature type="region of interest" description="Disordered" evidence="7">
    <location>
        <begin position="333"/>
        <end position="369"/>
    </location>
</feature>
<dbReference type="PANTHER" id="PTHR33345">
    <property type="entry name" value="ADAPTER PROTEIN, PUTATIVE-RELATED"/>
    <property type="match status" value="1"/>
</dbReference>
<feature type="domain" description="DUF7615" evidence="10">
    <location>
        <begin position="366"/>
        <end position="466"/>
    </location>
</feature>
<keyword evidence="12" id="KW-1185">Reference proteome</keyword>
<keyword evidence="4" id="KW-0862">Zinc</keyword>
<evidence type="ECO:0000256" key="3">
    <source>
        <dbReference type="ARBA" id="ARBA00022771"/>
    </source>
</evidence>
<comment type="subcellular location">
    <subcellularLocation>
        <location evidence="1">Nucleus</location>
    </subcellularLocation>
</comment>
<dbReference type="AlphaFoldDB" id="A0AAE1JC45"/>
<evidence type="ECO:0000256" key="5">
    <source>
        <dbReference type="ARBA" id="ARBA00023242"/>
    </source>
</evidence>
<evidence type="ECO:0000313" key="12">
    <source>
        <dbReference type="Proteomes" id="UP001293593"/>
    </source>
</evidence>
<evidence type="ECO:0000259" key="9">
    <source>
        <dbReference type="Pfam" id="PF23299"/>
    </source>
</evidence>
<dbReference type="InterPro" id="IPR032881">
    <property type="entry name" value="Oberon-like_PHD"/>
</dbReference>
<dbReference type="EMBL" id="JAWXYG010000008">
    <property type="protein sequence ID" value="KAK4266326.1"/>
    <property type="molecule type" value="Genomic_DNA"/>
</dbReference>
<evidence type="ECO:0000259" key="8">
    <source>
        <dbReference type="Pfam" id="PF07227"/>
    </source>
</evidence>
<feature type="coiled-coil region" evidence="6">
    <location>
        <begin position="388"/>
        <end position="448"/>
    </location>
</feature>
<dbReference type="InterPro" id="IPR055508">
    <property type="entry name" value="DUF7081"/>
</dbReference>
<comment type="caution">
    <text evidence="11">The sequence shown here is derived from an EMBL/GenBank/DDBJ whole genome shotgun (WGS) entry which is preliminary data.</text>
</comment>
<dbReference type="GO" id="GO:0005634">
    <property type="term" value="C:nucleus"/>
    <property type="evidence" value="ECO:0007669"/>
    <property type="project" value="UniProtKB-SubCell"/>
</dbReference>
<keyword evidence="3" id="KW-0863">Zinc-finger</keyword>
<evidence type="ECO:0000259" key="10">
    <source>
        <dbReference type="Pfam" id="PF24590"/>
    </source>
</evidence>
<accession>A0AAE1JC45</accession>
<dbReference type="Pfam" id="PF07227">
    <property type="entry name" value="PHD_Oberon"/>
    <property type="match status" value="1"/>
</dbReference>
<dbReference type="Proteomes" id="UP001293593">
    <property type="component" value="Unassembled WGS sequence"/>
</dbReference>
<sequence length="473" mass="53392">METAEGDTNGTAATAGLILRPVAPAEYGEGLPYAPENWPNPGDIWTWKAGKRIHQSGYFRDRYLYLPARLDHTDIAGSTNKRRRIFASKQSLERYVQEYFPKTDLNEFFASFSWKMPAIESATIKEPHSIAAEDIEAAEDSLSDCQPDIAVCQARNKNCDSLTSEVEKPKYLPDLPCDIFCNQPRFCHDCCCILCCKPVDLAHGGYSYIKCQAKVGDYICGHIAHLCCAIRCYMAGTVGGSIGLDVEYLCRHCDARTDLIYRATELLQKCKTIDSRDDNEKILNLGASILRGSQRMIAKELLNRIELAISKLQRGTLLEDIWKADDEDSLQHADMSDDGSEMKVSVNDSPSEVTSETENNGCLPDSSKSDDEIHQVLQELRKSQTKEYRMAEEALREKQNYLRNLYQQLDREKSELACQHSSHSNLSSDAVSRRMEQIRQEKMKLEDMKKVGNGFGRISKDVLKAHFGIEIVE</sequence>
<evidence type="ECO:0000256" key="4">
    <source>
        <dbReference type="ARBA" id="ARBA00022833"/>
    </source>
</evidence>
<protein>
    <recommendedName>
        <fullName evidence="13">Oberon PHD finger domain-containing protein</fullName>
    </recommendedName>
</protein>
<evidence type="ECO:0000256" key="2">
    <source>
        <dbReference type="ARBA" id="ARBA00022723"/>
    </source>
</evidence>
<evidence type="ECO:0000313" key="11">
    <source>
        <dbReference type="EMBL" id="KAK4266326.1"/>
    </source>
</evidence>
<proteinExistence type="predicted"/>
<evidence type="ECO:0000256" key="6">
    <source>
        <dbReference type="SAM" id="Coils"/>
    </source>
</evidence>
<dbReference type="InterPro" id="IPR056034">
    <property type="entry name" value="DUF7615"/>
</dbReference>
<feature type="domain" description="DUF7081" evidence="9">
    <location>
        <begin position="21"/>
        <end position="118"/>
    </location>
</feature>
<reference evidence="11" key="1">
    <citation type="submission" date="2023-10" db="EMBL/GenBank/DDBJ databases">
        <title>Chromosome-level genome of the transformable northern wattle, Acacia crassicarpa.</title>
        <authorList>
            <person name="Massaro I."/>
            <person name="Sinha N.R."/>
            <person name="Poethig S."/>
            <person name="Leichty A.R."/>
        </authorList>
    </citation>
    <scope>NUCLEOTIDE SEQUENCE</scope>
    <source>
        <strain evidence="11">Acra3RX</strain>
        <tissue evidence="11">Leaf</tissue>
    </source>
</reference>
<keyword evidence="5" id="KW-0539">Nucleus</keyword>
<feature type="compositionally biased region" description="Polar residues" evidence="7">
    <location>
        <begin position="346"/>
        <end position="360"/>
    </location>
</feature>
<keyword evidence="2" id="KW-0479">Metal-binding</keyword>